<sequence length="80" mass="8637">MAPMTRERKSGVSETLDPKGRVHKPVNNAGRVHPLSEVLTRSAAKTNAVVVKIAAVQHTHVVATQLEQSPTLEMNIDAES</sequence>
<feature type="region of interest" description="Disordered" evidence="1">
    <location>
        <begin position="1"/>
        <end position="29"/>
    </location>
</feature>
<comment type="caution">
    <text evidence="2">The sequence shown here is derived from an EMBL/GenBank/DDBJ whole genome shotgun (WGS) entry which is preliminary data.</text>
</comment>
<evidence type="ECO:0000256" key="1">
    <source>
        <dbReference type="SAM" id="MobiDB-lite"/>
    </source>
</evidence>
<feature type="non-terminal residue" evidence="2">
    <location>
        <position position="80"/>
    </location>
</feature>
<accession>A0A2S4PJ47</accession>
<dbReference type="OrthoDB" id="3612651at2759"/>
<protein>
    <submittedName>
        <fullName evidence="2">Uncharacterized protein</fullName>
    </submittedName>
</protein>
<gene>
    <name evidence="2" type="ORF">EPUL_006721</name>
</gene>
<dbReference type="EMBL" id="PEDP01004666">
    <property type="protein sequence ID" value="POS82051.1"/>
    <property type="molecule type" value="Genomic_DNA"/>
</dbReference>
<dbReference type="AlphaFoldDB" id="A0A2S4PJ47"/>
<dbReference type="Proteomes" id="UP000237438">
    <property type="component" value="Unassembled WGS sequence"/>
</dbReference>
<feature type="compositionally biased region" description="Basic and acidic residues" evidence="1">
    <location>
        <begin position="1"/>
        <end position="20"/>
    </location>
</feature>
<keyword evidence="3" id="KW-1185">Reference proteome</keyword>
<evidence type="ECO:0000313" key="2">
    <source>
        <dbReference type="EMBL" id="POS82051.1"/>
    </source>
</evidence>
<organism evidence="2 3">
    <name type="scientific">Erysiphe pulchra</name>
    <dbReference type="NCBI Taxonomy" id="225359"/>
    <lineage>
        <taxon>Eukaryota</taxon>
        <taxon>Fungi</taxon>
        <taxon>Dikarya</taxon>
        <taxon>Ascomycota</taxon>
        <taxon>Pezizomycotina</taxon>
        <taxon>Leotiomycetes</taxon>
        <taxon>Erysiphales</taxon>
        <taxon>Erysiphaceae</taxon>
        <taxon>Erysiphe</taxon>
    </lineage>
</organism>
<evidence type="ECO:0000313" key="3">
    <source>
        <dbReference type="Proteomes" id="UP000237438"/>
    </source>
</evidence>
<proteinExistence type="predicted"/>
<name>A0A2S4PJ47_9PEZI</name>
<reference evidence="2 3" key="1">
    <citation type="submission" date="2017-10" db="EMBL/GenBank/DDBJ databases">
        <title>Development of genomic resources for the powdery mildew, Erysiphe pulchra.</title>
        <authorList>
            <person name="Wadl P.A."/>
            <person name="Mack B.M."/>
            <person name="Moore G."/>
            <person name="Beltz S.B."/>
        </authorList>
    </citation>
    <scope>NUCLEOTIDE SEQUENCE [LARGE SCALE GENOMIC DNA]</scope>
    <source>
        <strain evidence="2">Cflorida</strain>
    </source>
</reference>